<reference evidence="1" key="2">
    <citation type="submission" date="2023-06" db="EMBL/GenBank/DDBJ databases">
        <authorList>
            <person name="Ma L."/>
            <person name="Liu K.-W."/>
            <person name="Li Z."/>
            <person name="Hsiao Y.-Y."/>
            <person name="Qi Y."/>
            <person name="Fu T."/>
            <person name="Tang G."/>
            <person name="Zhang D."/>
            <person name="Sun W.-H."/>
            <person name="Liu D.-K."/>
            <person name="Li Y."/>
            <person name="Chen G.-Z."/>
            <person name="Liu X.-D."/>
            <person name="Liao X.-Y."/>
            <person name="Jiang Y.-T."/>
            <person name="Yu X."/>
            <person name="Hao Y."/>
            <person name="Huang J."/>
            <person name="Zhao X.-W."/>
            <person name="Ke S."/>
            <person name="Chen Y.-Y."/>
            <person name="Wu W.-L."/>
            <person name="Hsu J.-L."/>
            <person name="Lin Y.-F."/>
            <person name="Huang M.-D."/>
            <person name="Li C.-Y."/>
            <person name="Huang L."/>
            <person name="Wang Z.-W."/>
            <person name="Zhao X."/>
            <person name="Zhong W.-Y."/>
            <person name="Peng D.-H."/>
            <person name="Ahmad S."/>
            <person name="Lan S."/>
            <person name="Zhang J.-S."/>
            <person name="Tsai W.-C."/>
            <person name="Van De Peer Y."/>
            <person name="Liu Z.-J."/>
        </authorList>
    </citation>
    <scope>NUCLEOTIDE SEQUENCE</scope>
    <source>
        <strain evidence="1">CP</strain>
        <tissue evidence="1">Leaves</tissue>
    </source>
</reference>
<gene>
    <name evidence="1" type="ORF">QJS10_CPB14g01351</name>
</gene>
<dbReference type="AlphaFoldDB" id="A0AAV9DAE2"/>
<sequence>MRICFCPNPLLNKYICIGTPYPPPPHLLQISLSLLPSLFHSPLSLARYPPRRCFLPHDLHRVNTLRRTISTTPTPHHTISS</sequence>
<evidence type="ECO:0000313" key="2">
    <source>
        <dbReference type="Proteomes" id="UP001180020"/>
    </source>
</evidence>
<proteinExistence type="predicted"/>
<accession>A0AAV9DAE2</accession>
<protein>
    <submittedName>
        <fullName evidence="1">Uncharacterized protein</fullName>
    </submittedName>
</protein>
<evidence type="ECO:0000313" key="1">
    <source>
        <dbReference type="EMBL" id="KAK1297824.1"/>
    </source>
</evidence>
<name>A0AAV9DAE2_ACOCL</name>
<dbReference type="Proteomes" id="UP001180020">
    <property type="component" value="Unassembled WGS sequence"/>
</dbReference>
<reference evidence="1" key="1">
    <citation type="journal article" date="2023" name="Nat. Commun.">
        <title>Diploid and tetraploid genomes of Acorus and the evolution of monocots.</title>
        <authorList>
            <person name="Ma L."/>
            <person name="Liu K.W."/>
            <person name="Li Z."/>
            <person name="Hsiao Y.Y."/>
            <person name="Qi Y."/>
            <person name="Fu T."/>
            <person name="Tang G.D."/>
            <person name="Zhang D."/>
            <person name="Sun W.H."/>
            <person name="Liu D.K."/>
            <person name="Li Y."/>
            <person name="Chen G.Z."/>
            <person name="Liu X.D."/>
            <person name="Liao X.Y."/>
            <person name="Jiang Y.T."/>
            <person name="Yu X."/>
            <person name="Hao Y."/>
            <person name="Huang J."/>
            <person name="Zhao X.W."/>
            <person name="Ke S."/>
            <person name="Chen Y.Y."/>
            <person name="Wu W.L."/>
            <person name="Hsu J.L."/>
            <person name="Lin Y.F."/>
            <person name="Huang M.D."/>
            <person name="Li C.Y."/>
            <person name="Huang L."/>
            <person name="Wang Z.W."/>
            <person name="Zhao X."/>
            <person name="Zhong W.Y."/>
            <person name="Peng D.H."/>
            <person name="Ahmad S."/>
            <person name="Lan S."/>
            <person name="Zhang J.S."/>
            <person name="Tsai W.C."/>
            <person name="Van de Peer Y."/>
            <person name="Liu Z.J."/>
        </authorList>
    </citation>
    <scope>NUCLEOTIDE SEQUENCE</scope>
    <source>
        <strain evidence="1">CP</strain>
    </source>
</reference>
<keyword evidence="2" id="KW-1185">Reference proteome</keyword>
<comment type="caution">
    <text evidence="1">The sequence shown here is derived from an EMBL/GenBank/DDBJ whole genome shotgun (WGS) entry which is preliminary data.</text>
</comment>
<organism evidence="1 2">
    <name type="scientific">Acorus calamus</name>
    <name type="common">Sweet flag</name>
    <dbReference type="NCBI Taxonomy" id="4465"/>
    <lineage>
        <taxon>Eukaryota</taxon>
        <taxon>Viridiplantae</taxon>
        <taxon>Streptophyta</taxon>
        <taxon>Embryophyta</taxon>
        <taxon>Tracheophyta</taxon>
        <taxon>Spermatophyta</taxon>
        <taxon>Magnoliopsida</taxon>
        <taxon>Liliopsida</taxon>
        <taxon>Acoraceae</taxon>
        <taxon>Acorus</taxon>
    </lineage>
</organism>
<dbReference type="EMBL" id="JAUJYO010000014">
    <property type="protein sequence ID" value="KAK1297824.1"/>
    <property type="molecule type" value="Genomic_DNA"/>
</dbReference>